<feature type="compositionally biased region" description="Basic and acidic residues" evidence="2">
    <location>
        <begin position="415"/>
        <end position="426"/>
    </location>
</feature>
<feature type="compositionally biased region" description="Basic and acidic residues" evidence="2">
    <location>
        <begin position="818"/>
        <end position="854"/>
    </location>
</feature>
<feature type="compositionally biased region" description="Acidic residues" evidence="2">
    <location>
        <begin position="148"/>
        <end position="164"/>
    </location>
</feature>
<evidence type="ECO:0000313" key="4">
    <source>
        <dbReference type="EMBL" id="KAK1737166.1"/>
    </source>
</evidence>
<proteinExistence type="predicted"/>
<evidence type="ECO:0000259" key="3">
    <source>
        <dbReference type="PROSITE" id="PS51360"/>
    </source>
</evidence>
<dbReference type="Proteomes" id="UP001224775">
    <property type="component" value="Unassembled WGS sequence"/>
</dbReference>
<feature type="compositionally biased region" description="Acidic residues" evidence="2">
    <location>
        <begin position="70"/>
        <end position="82"/>
    </location>
</feature>
<keyword evidence="5" id="KW-1185">Reference proteome</keyword>
<feature type="region of interest" description="Disordered" evidence="2">
    <location>
        <begin position="771"/>
        <end position="862"/>
    </location>
</feature>
<feature type="compositionally biased region" description="Low complexity" evidence="2">
    <location>
        <begin position="235"/>
        <end position="246"/>
    </location>
</feature>
<feature type="compositionally biased region" description="Acidic residues" evidence="2">
    <location>
        <begin position="190"/>
        <end position="202"/>
    </location>
</feature>
<dbReference type="Pfam" id="PF03126">
    <property type="entry name" value="Plus-3"/>
    <property type="match status" value="1"/>
</dbReference>
<feature type="coiled-coil region" evidence="1">
    <location>
        <begin position="671"/>
        <end position="735"/>
    </location>
</feature>
<dbReference type="AlphaFoldDB" id="A0AAD8Y083"/>
<accession>A0AAD8Y083</accession>
<dbReference type="InterPro" id="IPR004343">
    <property type="entry name" value="Plus-3_dom"/>
</dbReference>
<name>A0AAD8Y083_9STRA</name>
<comment type="caution">
    <text evidence="4">The sequence shown here is derived from an EMBL/GenBank/DDBJ whole genome shotgun (WGS) entry which is preliminary data.</text>
</comment>
<sequence>MVRTKKHFRPPSSSSSSSESSDGEGDDYNMQAAMMSRGRGKQLGNFGGGKQLSMMRGRPGGGKQLSMAPPDDDSSDDDDEDIQAAPPQQMMRRGMGKQLRAPSPQRDDDDDDSDSSDESVPQVPVGSGKRLGGMSGGGKQLRRQSANAEEEEDDSSDDSDEDAPWEVAAANRGQGKMLRPSPTNKKKEESDMDESSEDDEEEVVKKPTAAAKPPIFDDSDESEPEPAPKRRGRPPRAAATRASARAKTAKKVMSSDSDSDSSEEELELDFETFDTQKLVQNDDDKKYLDSLPELEREAILAERFDELKKQADIKKALRENKRRDREAKKAAEGGQKKKKTPAKKKAAAAKSKKAPPKKKQKVVDEEEEEDLSEEEEAIDTSADAQLAASLSGKRVSARNLVKKGKQFKKQAALAKIRESRANKKVEEESDSDLDYGRDSDDSDDDYEETMKPWQMKGKKKATTQLQAAESSDESMVDVEEEDKDEPVKRTEDAEAEQEDYAKVSIPRRRLIRWCNEPYFVNAIKNHYVRIGIGRDNKTQKACYRLCKIDGIVEKDAYTFPASEGQSAVTTDKWLSVSFGKQKREFKMLTVSDHRPTVEDVTKYVGHLKNERGTHALLTKKKAKKLSKKQDELVNNYTYTKEDIEMLVKEKKKRNKKSANIGLEKTRMAITVRAAEDAVKEVERQLVDAEVARMEADSEANEMVADENVLELKKALEEANNNLLEAKAEQNGIIKEDEERSNKLKQNSKIQNWDKVNKRAKMANQSADFAAFKEQRAREQAEGSGEPKFDPYARRKVKPKNLWEVKGAKTDEAAEATAEEEKKEAGGALVERDDSNATKEVDKENKRDDIPDPQKQELPAQSNQFAYDDDIMIGGDIANLAGIGVKKTSTRIRQGISLEDYQSRKAAGTL</sequence>
<dbReference type="GO" id="GO:0003677">
    <property type="term" value="F:DNA binding"/>
    <property type="evidence" value="ECO:0007669"/>
    <property type="project" value="InterPro"/>
</dbReference>
<feature type="compositionally biased region" description="Acidic residues" evidence="2">
    <location>
        <begin position="470"/>
        <end position="484"/>
    </location>
</feature>
<evidence type="ECO:0000313" key="5">
    <source>
        <dbReference type="Proteomes" id="UP001224775"/>
    </source>
</evidence>
<feature type="compositionally biased region" description="Basic and acidic residues" evidence="2">
    <location>
        <begin position="800"/>
        <end position="811"/>
    </location>
</feature>
<feature type="compositionally biased region" description="Acidic residues" evidence="2">
    <location>
        <begin position="257"/>
        <end position="272"/>
    </location>
</feature>
<feature type="compositionally biased region" description="Basic residues" evidence="2">
    <location>
        <begin position="336"/>
        <end position="360"/>
    </location>
</feature>
<dbReference type="SMART" id="SM00719">
    <property type="entry name" value="Plus3"/>
    <property type="match status" value="1"/>
</dbReference>
<gene>
    <name evidence="4" type="ORF">QTG54_012033</name>
</gene>
<feature type="region of interest" description="Disordered" evidence="2">
    <location>
        <begin position="1"/>
        <end position="290"/>
    </location>
</feature>
<organism evidence="4 5">
    <name type="scientific">Skeletonema marinoi</name>
    <dbReference type="NCBI Taxonomy" id="267567"/>
    <lineage>
        <taxon>Eukaryota</taxon>
        <taxon>Sar</taxon>
        <taxon>Stramenopiles</taxon>
        <taxon>Ochrophyta</taxon>
        <taxon>Bacillariophyta</taxon>
        <taxon>Coscinodiscophyceae</taxon>
        <taxon>Thalassiosirophycidae</taxon>
        <taxon>Thalassiosirales</taxon>
        <taxon>Skeletonemataceae</taxon>
        <taxon>Skeletonema</taxon>
        <taxon>Skeletonema marinoi-dohrnii complex</taxon>
    </lineage>
</organism>
<dbReference type="SUPFAM" id="SSF159042">
    <property type="entry name" value="Plus3-like"/>
    <property type="match status" value="1"/>
</dbReference>
<reference evidence="4" key="1">
    <citation type="submission" date="2023-06" db="EMBL/GenBank/DDBJ databases">
        <title>Survivors Of The Sea: Transcriptome response of Skeletonema marinoi to long-term dormancy.</title>
        <authorList>
            <person name="Pinder M.I.M."/>
            <person name="Kourtchenko O."/>
            <person name="Robertson E.K."/>
            <person name="Larsson T."/>
            <person name="Maumus F."/>
            <person name="Osuna-Cruz C.M."/>
            <person name="Vancaester E."/>
            <person name="Stenow R."/>
            <person name="Vandepoele K."/>
            <person name="Ploug H."/>
            <person name="Bruchert V."/>
            <person name="Godhe A."/>
            <person name="Topel M."/>
        </authorList>
    </citation>
    <scope>NUCLEOTIDE SEQUENCE</scope>
    <source>
        <strain evidence="4">R05AC</strain>
    </source>
</reference>
<feature type="domain" description="Plus3" evidence="3">
    <location>
        <begin position="494"/>
        <end position="637"/>
    </location>
</feature>
<feature type="compositionally biased region" description="Acidic residues" evidence="2">
    <location>
        <begin position="364"/>
        <end position="378"/>
    </location>
</feature>
<dbReference type="InterPro" id="IPR036128">
    <property type="entry name" value="Plus3-like_sf"/>
</dbReference>
<dbReference type="EMBL" id="JATAAI010000026">
    <property type="protein sequence ID" value="KAK1737166.1"/>
    <property type="molecule type" value="Genomic_DNA"/>
</dbReference>
<dbReference type="Gene3D" id="3.90.70.200">
    <property type="entry name" value="Plus-3 domain"/>
    <property type="match status" value="1"/>
</dbReference>
<evidence type="ECO:0000256" key="1">
    <source>
        <dbReference type="SAM" id="Coils"/>
    </source>
</evidence>
<feature type="compositionally biased region" description="Gly residues" evidence="2">
    <location>
        <begin position="129"/>
        <end position="139"/>
    </location>
</feature>
<evidence type="ECO:0000256" key="2">
    <source>
        <dbReference type="SAM" id="MobiDB-lite"/>
    </source>
</evidence>
<feature type="region of interest" description="Disordered" evidence="2">
    <location>
        <begin position="303"/>
        <end position="499"/>
    </location>
</feature>
<protein>
    <submittedName>
        <fullName evidence="4">RNA polymerase-associated protein RTF1-like protein</fullName>
    </submittedName>
</protein>
<feature type="compositionally biased region" description="Basic and acidic residues" evidence="2">
    <location>
        <begin position="771"/>
        <end position="792"/>
    </location>
</feature>
<dbReference type="PROSITE" id="PS51360">
    <property type="entry name" value="PLUS3"/>
    <property type="match status" value="1"/>
</dbReference>
<feature type="compositionally biased region" description="Basic and acidic residues" evidence="2">
    <location>
        <begin position="280"/>
        <end position="290"/>
    </location>
</feature>
<feature type="compositionally biased region" description="Acidic residues" evidence="2">
    <location>
        <begin position="107"/>
        <end position="117"/>
    </location>
</feature>
<keyword evidence="1" id="KW-0175">Coiled coil</keyword>
<feature type="compositionally biased region" description="Basic and acidic residues" evidence="2">
    <location>
        <begin position="303"/>
        <end position="335"/>
    </location>
</feature>